<protein>
    <submittedName>
        <fullName evidence="1">Uncharacterized protein</fullName>
    </submittedName>
</protein>
<sequence length="122" mass="14531">MYPSLLDNMQNPHFFQHRTLLHTQMTLLSLIPSDNVSKFSNLSLLQRQDNLKHVEIYFHKLVFAREQLYAPISRVTFQSGMKLLVCDKCDEYYLKCSLQRGFPKIKLIRQVMEYVKDIQICF</sequence>
<dbReference type="EMBL" id="QJKJ01017581">
    <property type="protein sequence ID" value="RDX58356.1"/>
    <property type="molecule type" value="Genomic_DNA"/>
</dbReference>
<dbReference type="Proteomes" id="UP000257109">
    <property type="component" value="Unassembled WGS sequence"/>
</dbReference>
<comment type="caution">
    <text evidence="1">The sequence shown here is derived from an EMBL/GenBank/DDBJ whole genome shotgun (WGS) entry which is preliminary data.</text>
</comment>
<name>A0A371E0Q8_MUCPR</name>
<evidence type="ECO:0000313" key="2">
    <source>
        <dbReference type="Proteomes" id="UP000257109"/>
    </source>
</evidence>
<reference evidence="1" key="1">
    <citation type="submission" date="2018-05" db="EMBL/GenBank/DDBJ databases">
        <title>Draft genome of Mucuna pruriens seed.</title>
        <authorList>
            <person name="Nnadi N.E."/>
            <person name="Vos R."/>
            <person name="Hasami M.H."/>
            <person name="Devisetty U.K."/>
            <person name="Aguiy J.C."/>
        </authorList>
    </citation>
    <scope>NUCLEOTIDE SEQUENCE [LARGE SCALE GENOMIC DNA]</scope>
    <source>
        <strain evidence="1">JCA_2017</strain>
    </source>
</reference>
<dbReference type="AlphaFoldDB" id="A0A371E0Q8"/>
<evidence type="ECO:0000313" key="1">
    <source>
        <dbReference type="EMBL" id="RDX58356.1"/>
    </source>
</evidence>
<accession>A0A371E0Q8</accession>
<keyword evidence="2" id="KW-1185">Reference proteome</keyword>
<gene>
    <name evidence="1" type="ORF">CR513_62337</name>
</gene>
<feature type="non-terminal residue" evidence="1">
    <location>
        <position position="122"/>
    </location>
</feature>
<organism evidence="1 2">
    <name type="scientific">Mucuna pruriens</name>
    <name type="common">Velvet bean</name>
    <name type="synonym">Dolichos pruriens</name>
    <dbReference type="NCBI Taxonomy" id="157652"/>
    <lineage>
        <taxon>Eukaryota</taxon>
        <taxon>Viridiplantae</taxon>
        <taxon>Streptophyta</taxon>
        <taxon>Embryophyta</taxon>
        <taxon>Tracheophyta</taxon>
        <taxon>Spermatophyta</taxon>
        <taxon>Magnoliopsida</taxon>
        <taxon>eudicotyledons</taxon>
        <taxon>Gunneridae</taxon>
        <taxon>Pentapetalae</taxon>
        <taxon>rosids</taxon>
        <taxon>fabids</taxon>
        <taxon>Fabales</taxon>
        <taxon>Fabaceae</taxon>
        <taxon>Papilionoideae</taxon>
        <taxon>50 kb inversion clade</taxon>
        <taxon>NPAAA clade</taxon>
        <taxon>indigoferoid/millettioid clade</taxon>
        <taxon>Phaseoleae</taxon>
        <taxon>Mucuna</taxon>
    </lineage>
</organism>
<proteinExistence type="predicted"/>